<dbReference type="InParanoid" id="A0A1Y2FY20"/>
<evidence type="ECO:0000313" key="13">
    <source>
        <dbReference type="Proteomes" id="UP000193467"/>
    </source>
</evidence>
<dbReference type="InterPro" id="IPR002014">
    <property type="entry name" value="VHS_dom"/>
</dbReference>
<keyword evidence="4" id="KW-0479">Metal-binding</keyword>
<dbReference type="InterPro" id="IPR003903">
    <property type="entry name" value="UIM_dom"/>
</dbReference>
<keyword evidence="6 8" id="KW-0863">Zinc-finger</keyword>
<feature type="compositionally biased region" description="Basic and acidic residues" evidence="9">
    <location>
        <begin position="627"/>
        <end position="653"/>
    </location>
</feature>
<dbReference type="GO" id="GO:0007034">
    <property type="term" value="P:vacuolar transport"/>
    <property type="evidence" value="ECO:0007669"/>
    <property type="project" value="UniProtKB-ARBA"/>
</dbReference>
<dbReference type="PANTHER" id="PTHR46275">
    <property type="entry name" value="HEPATOCYTE GROWTH FACTOR-REGULATED TYROSINE KINASE SUBSTRATE"/>
    <property type="match status" value="1"/>
</dbReference>
<feature type="region of interest" description="Disordered" evidence="9">
    <location>
        <begin position="491"/>
        <end position="653"/>
    </location>
</feature>
<sequence length="653" mass="71193">MSFLWGPSPGQVEFDALLDKTTSSLLPSSTPPDLLASLHLADLIRSSALPPLNATKSLLRRLRDDNPNVQLLTLTVLDIAIKNGGTPFLLVVSNDEMAKDLESLGRGGATVNRDVRERVLAKLQDWATAFAQKDNLKGCDLVRYYDKMKSEGLPFPPRDPTATAAMVDSLSAPEWTDASYCTRCRTDFSTFNRKHHCRNCGSVFDQQCSSQTSPLPHYGITESVRVCDDCVKKIKEGKGVTGVKRSNSVGVGGSERPGSPGRSSTVSYSTSDRKLKAEGRKSKEDEDLQRAIEASLREVNGSAVEGPAFQLRNPPSNSAYNPSYSSIAPDAPAKPAPAPSATKEEEEDDPDLAAAIAASLRDVAPPPSAPTYNDEGPAATYASLYHSPPPPSAYPSLPTPRLNLPSYDLTPLESTTLHTFSSTLSRPPPHGLGENERRLYEEASKAGPRLERGLQDAERRREILGEMEGKLSEAARLYRGLLEVGAQGREAYPSNSYHSTAQYQPQQHQPQPQQSYYPTPVPPAPYQQQQYAPHPSQSPYSASQQQQQYAYAPPPPTHGQPLPSSTYSQPAAAPQPLPLPSPSAVPQPQPQPQPQPAGVYYPSQFPSVPTGPAATLPMFPHVPSEGPWERERERQEREREKEEEGRVGELIEL</sequence>
<dbReference type="GO" id="GO:0035091">
    <property type="term" value="F:phosphatidylinositol binding"/>
    <property type="evidence" value="ECO:0007669"/>
    <property type="project" value="InterPro"/>
</dbReference>
<dbReference type="PROSITE" id="PS50178">
    <property type="entry name" value="ZF_FYVE"/>
    <property type="match status" value="1"/>
</dbReference>
<dbReference type="Pfam" id="PF00790">
    <property type="entry name" value="VHS"/>
    <property type="match status" value="1"/>
</dbReference>
<dbReference type="Gene3D" id="6.10.140.100">
    <property type="match status" value="1"/>
</dbReference>
<dbReference type="GO" id="GO:0005769">
    <property type="term" value="C:early endosome"/>
    <property type="evidence" value="ECO:0007669"/>
    <property type="project" value="TreeGrafter"/>
</dbReference>
<proteinExistence type="inferred from homology"/>
<feature type="domain" description="FYVE-type" evidence="10">
    <location>
        <begin position="175"/>
        <end position="235"/>
    </location>
</feature>
<dbReference type="Gene3D" id="1.20.5.1940">
    <property type="match status" value="1"/>
</dbReference>
<protein>
    <recommendedName>
        <fullName evidence="3">Vacuolar protein sorting-associated protein 27</fullName>
    </recommendedName>
</protein>
<feature type="region of interest" description="Disordered" evidence="9">
    <location>
        <begin position="242"/>
        <end position="287"/>
    </location>
</feature>
<dbReference type="InterPro" id="IPR013083">
    <property type="entry name" value="Znf_RING/FYVE/PHD"/>
</dbReference>
<dbReference type="OrthoDB" id="957735at2759"/>
<organism evidence="12 13">
    <name type="scientific">Leucosporidium creatinivorum</name>
    <dbReference type="NCBI Taxonomy" id="106004"/>
    <lineage>
        <taxon>Eukaryota</taxon>
        <taxon>Fungi</taxon>
        <taxon>Dikarya</taxon>
        <taxon>Basidiomycota</taxon>
        <taxon>Pucciniomycotina</taxon>
        <taxon>Microbotryomycetes</taxon>
        <taxon>Leucosporidiales</taxon>
        <taxon>Leucosporidium</taxon>
    </lineage>
</organism>
<evidence type="ECO:0000256" key="8">
    <source>
        <dbReference type="PROSITE-ProRule" id="PRU00091"/>
    </source>
</evidence>
<evidence type="ECO:0000256" key="6">
    <source>
        <dbReference type="ARBA" id="ARBA00022771"/>
    </source>
</evidence>
<dbReference type="PROSITE" id="PS50330">
    <property type="entry name" value="UIM"/>
    <property type="match status" value="2"/>
</dbReference>
<evidence type="ECO:0000259" key="10">
    <source>
        <dbReference type="PROSITE" id="PS50178"/>
    </source>
</evidence>
<dbReference type="PANTHER" id="PTHR46275:SF1">
    <property type="entry name" value="HEPATOCYTE GROWTH FACTOR-REGULATED TYROSINE KINASE SUBSTRATE"/>
    <property type="match status" value="1"/>
</dbReference>
<dbReference type="GO" id="GO:0043130">
    <property type="term" value="F:ubiquitin binding"/>
    <property type="evidence" value="ECO:0007669"/>
    <property type="project" value="InterPro"/>
</dbReference>
<feature type="compositionally biased region" description="Low complexity" evidence="9">
    <location>
        <begin position="313"/>
        <end position="331"/>
    </location>
</feature>
<dbReference type="SMART" id="SM00726">
    <property type="entry name" value="UIM"/>
    <property type="match status" value="2"/>
</dbReference>
<dbReference type="SMART" id="SM00064">
    <property type="entry name" value="FYVE"/>
    <property type="match status" value="1"/>
</dbReference>
<dbReference type="GO" id="GO:0031623">
    <property type="term" value="P:receptor internalization"/>
    <property type="evidence" value="ECO:0007669"/>
    <property type="project" value="TreeGrafter"/>
</dbReference>
<dbReference type="Pfam" id="PF02809">
    <property type="entry name" value="UIM"/>
    <property type="match status" value="2"/>
</dbReference>
<feature type="compositionally biased region" description="Low complexity" evidence="9">
    <location>
        <begin position="526"/>
        <end position="551"/>
    </location>
</feature>
<feature type="compositionally biased region" description="Pro residues" evidence="9">
    <location>
        <begin position="573"/>
        <end position="595"/>
    </location>
</feature>
<evidence type="ECO:0000256" key="3">
    <source>
        <dbReference type="ARBA" id="ARBA00017753"/>
    </source>
</evidence>
<dbReference type="InterPro" id="IPR008942">
    <property type="entry name" value="ENTH_VHS"/>
</dbReference>
<keyword evidence="5" id="KW-0967">Endosome</keyword>
<feature type="compositionally biased region" description="Low complexity" evidence="9">
    <location>
        <begin position="352"/>
        <end position="363"/>
    </location>
</feature>
<comment type="caution">
    <text evidence="12">The sequence shown here is derived from an EMBL/GenBank/DDBJ whole genome shotgun (WGS) entry which is preliminary data.</text>
</comment>
<dbReference type="Proteomes" id="UP000193467">
    <property type="component" value="Unassembled WGS sequence"/>
</dbReference>
<feature type="domain" description="VHS" evidence="11">
    <location>
        <begin position="24"/>
        <end position="156"/>
    </location>
</feature>
<accession>A0A1Y2FY20</accession>
<evidence type="ECO:0000259" key="11">
    <source>
        <dbReference type="PROSITE" id="PS50179"/>
    </source>
</evidence>
<keyword evidence="7" id="KW-0862">Zinc</keyword>
<evidence type="ECO:0000256" key="1">
    <source>
        <dbReference type="ARBA" id="ARBA00004125"/>
    </source>
</evidence>
<dbReference type="GO" id="GO:0032456">
    <property type="term" value="P:endocytic recycling"/>
    <property type="evidence" value="ECO:0007669"/>
    <property type="project" value="TreeGrafter"/>
</dbReference>
<dbReference type="InterPro" id="IPR011011">
    <property type="entry name" value="Znf_FYVE_PHD"/>
</dbReference>
<gene>
    <name evidence="12" type="ORF">BCR35DRAFT_300729</name>
</gene>
<dbReference type="SMART" id="SM00288">
    <property type="entry name" value="VHS"/>
    <property type="match status" value="1"/>
</dbReference>
<dbReference type="Gene3D" id="3.30.40.10">
    <property type="entry name" value="Zinc/RING finger domain, C3HC4 (zinc finger)"/>
    <property type="match status" value="1"/>
</dbReference>
<dbReference type="InterPro" id="IPR017455">
    <property type="entry name" value="Znf_FYVE-rel"/>
</dbReference>
<dbReference type="GO" id="GO:0008270">
    <property type="term" value="F:zinc ion binding"/>
    <property type="evidence" value="ECO:0007669"/>
    <property type="project" value="UniProtKB-KW"/>
</dbReference>
<evidence type="ECO:0000256" key="7">
    <source>
        <dbReference type="ARBA" id="ARBA00022833"/>
    </source>
</evidence>
<feature type="region of interest" description="Disordered" evidence="9">
    <location>
        <begin position="305"/>
        <end position="399"/>
    </location>
</feature>
<reference evidence="12 13" key="1">
    <citation type="submission" date="2016-07" db="EMBL/GenBank/DDBJ databases">
        <title>Pervasive Adenine N6-methylation of Active Genes in Fungi.</title>
        <authorList>
            <consortium name="DOE Joint Genome Institute"/>
            <person name="Mondo S.J."/>
            <person name="Dannebaum R.O."/>
            <person name="Kuo R.C."/>
            <person name="Labutti K."/>
            <person name="Haridas S."/>
            <person name="Kuo A."/>
            <person name="Salamov A."/>
            <person name="Ahrendt S.R."/>
            <person name="Lipzen A."/>
            <person name="Sullivan W."/>
            <person name="Andreopoulos W.B."/>
            <person name="Clum A."/>
            <person name="Lindquist E."/>
            <person name="Daum C."/>
            <person name="Ramamoorthy G.K."/>
            <person name="Gryganskyi A."/>
            <person name="Culley D."/>
            <person name="Magnuson J.K."/>
            <person name="James T.Y."/>
            <person name="O'Malley M.A."/>
            <person name="Stajich J.E."/>
            <person name="Spatafora J.W."/>
            <person name="Visel A."/>
            <person name="Grigoriev I.V."/>
        </authorList>
    </citation>
    <scope>NUCLEOTIDE SEQUENCE [LARGE SCALE GENOMIC DNA]</scope>
    <source>
        <strain evidence="12 13">62-1032</strain>
    </source>
</reference>
<comment type="subcellular location">
    <subcellularLocation>
        <location evidence="1">Endosome membrane</location>
        <topology evidence="1">Peripheral membrane protein</topology>
        <orientation evidence="1">Cytoplasmic side</orientation>
    </subcellularLocation>
</comment>
<dbReference type="Gene3D" id="1.25.40.90">
    <property type="match status" value="1"/>
</dbReference>
<dbReference type="STRING" id="106004.A0A1Y2FY20"/>
<evidence type="ECO:0000313" key="12">
    <source>
        <dbReference type="EMBL" id="ORY88972.1"/>
    </source>
</evidence>
<dbReference type="InterPro" id="IPR017073">
    <property type="entry name" value="HGS/VPS27"/>
</dbReference>
<feature type="compositionally biased region" description="Low complexity" evidence="9">
    <location>
        <begin position="502"/>
        <end position="518"/>
    </location>
</feature>
<dbReference type="GO" id="GO:0010008">
    <property type="term" value="C:endosome membrane"/>
    <property type="evidence" value="ECO:0007669"/>
    <property type="project" value="UniProtKB-SubCell"/>
</dbReference>
<dbReference type="Pfam" id="PF01363">
    <property type="entry name" value="FYVE"/>
    <property type="match status" value="1"/>
</dbReference>
<evidence type="ECO:0000256" key="9">
    <source>
        <dbReference type="SAM" id="MobiDB-lite"/>
    </source>
</evidence>
<dbReference type="AlphaFoldDB" id="A0A1Y2FY20"/>
<evidence type="ECO:0000256" key="4">
    <source>
        <dbReference type="ARBA" id="ARBA00022723"/>
    </source>
</evidence>
<dbReference type="SUPFAM" id="SSF57903">
    <property type="entry name" value="FYVE/PHD zinc finger"/>
    <property type="match status" value="1"/>
</dbReference>
<dbReference type="InterPro" id="IPR000306">
    <property type="entry name" value="Znf_FYVE"/>
</dbReference>
<dbReference type="EMBL" id="MCGR01000007">
    <property type="protein sequence ID" value="ORY88972.1"/>
    <property type="molecule type" value="Genomic_DNA"/>
</dbReference>
<name>A0A1Y2FY20_9BASI</name>
<dbReference type="SUPFAM" id="SSF48464">
    <property type="entry name" value="ENTH/VHS domain"/>
    <property type="match status" value="1"/>
</dbReference>
<evidence type="ECO:0000256" key="2">
    <source>
        <dbReference type="ARBA" id="ARBA00008597"/>
    </source>
</evidence>
<comment type="similarity">
    <text evidence="2">Belongs to the VPS27 family.</text>
</comment>
<evidence type="ECO:0000256" key="5">
    <source>
        <dbReference type="ARBA" id="ARBA00022753"/>
    </source>
</evidence>
<feature type="compositionally biased region" description="Basic and acidic residues" evidence="9">
    <location>
        <begin position="271"/>
        <end position="287"/>
    </location>
</feature>
<keyword evidence="13" id="KW-1185">Reference proteome</keyword>
<dbReference type="PROSITE" id="PS50179">
    <property type="entry name" value="VHS"/>
    <property type="match status" value="1"/>
</dbReference>